<evidence type="ECO:0000259" key="2">
    <source>
        <dbReference type="Pfam" id="PF01205"/>
    </source>
</evidence>
<evidence type="ECO:0000313" key="4">
    <source>
        <dbReference type="EMBL" id="KPL82721.1"/>
    </source>
</evidence>
<dbReference type="STRING" id="869279.SE15_11675"/>
<dbReference type="PROSITE" id="PS00910">
    <property type="entry name" value="UPF0029"/>
    <property type="match status" value="1"/>
</dbReference>
<comment type="similarity">
    <text evidence="1">Belongs to the IMPACT family.</text>
</comment>
<dbReference type="OrthoDB" id="9813771at2"/>
<protein>
    <recommendedName>
        <fullName evidence="6">Impact N-terminal domain-containing protein</fullName>
    </recommendedName>
</protein>
<dbReference type="PATRIC" id="fig|869279.4.peg.1956"/>
<evidence type="ECO:0000259" key="3">
    <source>
        <dbReference type="Pfam" id="PF09186"/>
    </source>
</evidence>
<dbReference type="Pfam" id="PF01205">
    <property type="entry name" value="Impact_N"/>
    <property type="match status" value="1"/>
</dbReference>
<dbReference type="RefSeq" id="WP_054522267.1">
    <property type="nucleotide sequence ID" value="NZ_LGKO01000005.1"/>
</dbReference>
<dbReference type="AlphaFoldDB" id="A0A0P6Y1C8"/>
<accession>A0A0P6Y1C8</accession>
<sequence length="211" mass="23404">MFVPLEPARSQWVVSKSRFIASLYPAHSENEVRTILAKVRSEFPDASHHPYAYIVSNLEHSSDDGEPGSTAGKPILLALKSRQIEDALLIVTRYFGGIKLGTAGLARAYREAALQVLDIARFGQKTRVTILSLQIPYALYNYVEKKLSRLNAYLLDRQFTSEVHLTVSVVQSQVTNFLSALEEGARGQIAVQILQEGVEQVIPLPPSTPTR</sequence>
<proteinExistence type="inferred from homology"/>
<organism evidence="4 5">
    <name type="scientific">Thermanaerothrix daxensis</name>
    <dbReference type="NCBI Taxonomy" id="869279"/>
    <lineage>
        <taxon>Bacteria</taxon>
        <taxon>Bacillati</taxon>
        <taxon>Chloroflexota</taxon>
        <taxon>Anaerolineae</taxon>
        <taxon>Anaerolineales</taxon>
        <taxon>Anaerolineaceae</taxon>
        <taxon>Thermanaerothrix</taxon>
    </lineage>
</organism>
<comment type="caution">
    <text evidence="4">The sequence shown here is derived from an EMBL/GenBank/DDBJ whole genome shotgun (WGS) entry which is preliminary data.</text>
</comment>
<dbReference type="PANTHER" id="PTHR16301:SF20">
    <property type="entry name" value="IMPACT FAMILY MEMBER YIGZ"/>
    <property type="match status" value="1"/>
</dbReference>
<name>A0A0P6Y1C8_9CHLR</name>
<feature type="domain" description="UPF0029" evidence="3">
    <location>
        <begin position="133"/>
        <end position="188"/>
    </location>
</feature>
<gene>
    <name evidence="4" type="ORF">SE15_11675</name>
</gene>
<dbReference type="SUPFAM" id="SSF54211">
    <property type="entry name" value="Ribosomal protein S5 domain 2-like"/>
    <property type="match status" value="1"/>
</dbReference>
<dbReference type="InterPro" id="IPR035647">
    <property type="entry name" value="EFG_III/V"/>
</dbReference>
<dbReference type="Proteomes" id="UP000050544">
    <property type="component" value="Unassembled WGS sequence"/>
</dbReference>
<dbReference type="Gene3D" id="3.30.230.30">
    <property type="entry name" value="Impact, N-terminal domain"/>
    <property type="match status" value="1"/>
</dbReference>
<feature type="domain" description="Impact N-terminal" evidence="2">
    <location>
        <begin position="16"/>
        <end position="117"/>
    </location>
</feature>
<evidence type="ECO:0000313" key="5">
    <source>
        <dbReference type="Proteomes" id="UP000050544"/>
    </source>
</evidence>
<dbReference type="InterPro" id="IPR015269">
    <property type="entry name" value="UPF0029_Impact_C"/>
</dbReference>
<evidence type="ECO:0000256" key="1">
    <source>
        <dbReference type="ARBA" id="ARBA00007665"/>
    </source>
</evidence>
<dbReference type="Pfam" id="PF09186">
    <property type="entry name" value="DUF1949"/>
    <property type="match status" value="1"/>
</dbReference>
<dbReference type="GO" id="GO:0005737">
    <property type="term" value="C:cytoplasm"/>
    <property type="evidence" value="ECO:0007669"/>
    <property type="project" value="TreeGrafter"/>
</dbReference>
<dbReference type="Gene3D" id="3.30.70.240">
    <property type="match status" value="1"/>
</dbReference>
<evidence type="ECO:0008006" key="6">
    <source>
        <dbReference type="Google" id="ProtNLM"/>
    </source>
</evidence>
<keyword evidence="5" id="KW-1185">Reference proteome</keyword>
<dbReference type="GO" id="GO:0006446">
    <property type="term" value="P:regulation of translational initiation"/>
    <property type="evidence" value="ECO:0007669"/>
    <property type="project" value="TreeGrafter"/>
</dbReference>
<dbReference type="EMBL" id="LGKO01000005">
    <property type="protein sequence ID" value="KPL82721.1"/>
    <property type="molecule type" value="Genomic_DNA"/>
</dbReference>
<dbReference type="InterPro" id="IPR023582">
    <property type="entry name" value="Impact"/>
</dbReference>
<dbReference type="InterPro" id="IPR001498">
    <property type="entry name" value="Impact_N"/>
</dbReference>
<reference evidence="4 5" key="1">
    <citation type="submission" date="2015-07" db="EMBL/GenBank/DDBJ databases">
        <title>Whole genome sequence of Thermanaerothrix daxensis DSM 23592.</title>
        <authorList>
            <person name="Hemp J."/>
            <person name="Ward L.M."/>
            <person name="Pace L.A."/>
            <person name="Fischer W.W."/>
        </authorList>
    </citation>
    <scope>NUCLEOTIDE SEQUENCE [LARGE SCALE GENOMIC DNA]</scope>
    <source>
        <strain evidence="4 5">GNS-1</strain>
    </source>
</reference>
<dbReference type="SUPFAM" id="SSF54980">
    <property type="entry name" value="EF-G C-terminal domain-like"/>
    <property type="match status" value="1"/>
</dbReference>
<dbReference type="InterPro" id="IPR036956">
    <property type="entry name" value="Impact_N_sf"/>
</dbReference>
<dbReference type="PANTHER" id="PTHR16301">
    <property type="entry name" value="IMPACT-RELATED"/>
    <property type="match status" value="1"/>
</dbReference>
<dbReference type="InterPro" id="IPR020568">
    <property type="entry name" value="Ribosomal_Su5_D2-typ_SF"/>
</dbReference>
<dbReference type="InterPro" id="IPR020569">
    <property type="entry name" value="UPF0029_Impact_CS"/>
</dbReference>